<reference evidence="5" key="1">
    <citation type="submission" date="2015-09" db="EMBL/GenBank/DDBJ databases">
        <authorList>
            <consortium name="Pathogen Informatics"/>
        </authorList>
    </citation>
    <scope>NUCLEOTIDE SEQUENCE [LARGE SCALE GENOMIC DNA]</scope>
    <source>
        <strain evidence="5">Lake Konstanz</strain>
    </source>
</reference>
<dbReference type="Gene3D" id="3.80.10.10">
    <property type="entry name" value="Ribonuclease Inhibitor"/>
    <property type="match status" value="1"/>
</dbReference>
<name>A0A0S4JIT6_BODSA</name>
<evidence type="ECO:0000313" key="4">
    <source>
        <dbReference type="EMBL" id="CUG90262.1"/>
    </source>
</evidence>
<dbReference type="InterPro" id="IPR002641">
    <property type="entry name" value="PNPLA_dom"/>
</dbReference>
<evidence type="ECO:0000259" key="3">
    <source>
        <dbReference type="Pfam" id="PF01734"/>
    </source>
</evidence>
<evidence type="ECO:0000256" key="1">
    <source>
        <dbReference type="ARBA" id="ARBA00023098"/>
    </source>
</evidence>
<dbReference type="EMBL" id="CYKH01001806">
    <property type="protein sequence ID" value="CUG90262.1"/>
    <property type="molecule type" value="Genomic_DNA"/>
</dbReference>
<keyword evidence="1" id="KW-0443">Lipid metabolism</keyword>
<dbReference type="Pfam" id="PF01734">
    <property type="entry name" value="Patatin"/>
    <property type="match status" value="1"/>
</dbReference>
<dbReference type="Gene3D" id="3.40.1090.10">
    <property type="entry name" value="Cytosolic phospholipase A2 catalytic domain"/>
    <property type="match status" value="1"/>
</dbReference>
<proteinExistence type="predicted"/>
<gene>
    <name evidence="4" type="ORF">BSAL_25805</name>
</gene>
<keyword evidence="5" id="KW-1185">Reference proteome</keyword>
<organism evidence="4 5">
    <name type="scientific">Bodo saltans</name>
    <name type="common">Flagellated protozoan</name>
    <dbReference type="NCBI Taxonomy" id="75058"/>
    <lineage>
        <taxon>Eukaryota</taxon>
        <taxon>Discoba</taxon>
        <taxon>Euglenozoa</taxon>
        <taxon>Kinetoplastea</taxon>
        <taxon>Metakinetoplastina</taxon>
        <taxon>Eubodonida</taxon>
        <taxon>Bodonidae</taxon>
        <taxon>Bodo</taxon>
    </lineage>
</organism>
<sequence length="769" mass="84029">MSTEINGVLKVLHETRRLQSRIVLLTTQLSRHERTRNAAAFEPSASASRTVISKAPASLSLANVLNDVDILLLEQWGDHPNSHRQTSNNNNGSFSASTHPITAEEHNDQMLHLRNVVERLRTSYNIRAVGAGRENSTDSGVLLSQVEGTELVSLLGLIYSVARLAEDNLAARIAMYQSQVNGLLKAHKLQSDASSAASSSQVCDEIAYVNSLPVDDARALSVPYQPFQSAGAKSLVQHMVVTKSWLSVIDLSHCLLGDRCVGNDLLQPLSKLQHLVVLLLADNALTEVLVPMFLEVLPGIGTVELDNAAVGGWREHDDALRILRFPKLRVLNLEDNLIDRGLLCEVYDKVQRYAIKSISSLHSFSRLVVDDSLKRGSISGDFSSSTLSSAPLRHLHCEATSMHAAILARSLLCCHLEYGTGDPYHIYSGASFASVVAVALMLETPFTKLWDFFANVSTKVFVEYHFSFYAVSATRSLRKWWTGGDYYSSDAFRREIIELFGETLAQSTLQQLHSTTGKHCLLVASVAAQPGASPVAFRSWTTTKPIAQLQDATGALNESMHVRLVDALVACCASSNMFAPFTPPVVPENGSTPVPSSTAKPLCDAIVGSMDMIVSELLSSLRGRTNLESTLFSPTEPFAAQDLLDPSMHKKVSDKLREQAEVRASATYNSLTAWQEAQSALVLWGDVNLSVTLSAMRRLMVTDQTQQAAEGDLSSAQSKPNAPTSPFSLKTVFTVKKHASVRKSAVRLDEPHLERTVEVLEDSFRVPIL</sequence>
<dbReference type="VEuPathDB" id="TriTrypDB:BSAL_25805"/>
<dbReference type="SUPFAM" id="SSF52047">
    <property type="entry name" value="RNI-like"/>
    <property type="match status" value="1"/>
</dbReference>
<evidence type="ECO:0000256" key="2">
    <source>
        <dbReference type="SAM" id="MobiDB-lite"/>
    </source>
</evidence>
<accession>A0A0S4JIT6</accession>
<dbReference type="Proteomes" id="UP000051952">
    <property type="component" value="Unassembled WGS sequence"/>
</dbReference>
<dbReference type="SUPFAM" id="SSF52151">
    <property type="entry name" value="FabD/lysophospholipase-like"/>
    <property type="match status" value="1"/>
</dbReference>
<dbReference type="InterPro" id="IPR016035">
    <property type="entry name" value="Acyl_Trfase/lysoPLipase"/>
</dbReference>
<feature type="domain" description="PNPLA" evidence="3">
    <location>
        <begin position="403"/>
        <end position="580"/>
    </location>
</feature>
<dbReference type="InterPro" id="IPR032675">
    <property type="entry name" value="LRR_dom_sf"/>
</dbReference>
<evidence type="ECO:0000313" key="5">
    <source>
        <dbReference type="Proteomes" id="UP000051952"/>
    </source>
</evidence>
<dbReference type="AlphaFoldDB" id="A0A0S4JIT6"/>
<dbReference type="GO" id="GO:0006629">
    <property type="term" value="P:lipid metabolic process"/>
    <property type="evidence" value="ECO:0007669"/>
    <property type="project" value="UniProtKB-KW"/>
</dbReference>
<protein>
    <recommendedName>
        <fullName evidence="3">PNPLA domain-containing protein</fullName>
    </recommendedName>
</protein>
<feature type="region of interest" description="Disordered" evidence="2">
    <location>
        <begin position="708"/>
        <end position="727"/>
    </location>
</feature>